<dbReference type="STRING" id="596327.PORUE0001_1791"/>
<dbReference type="Proteomes" id="UP000003303">
    <property type="component" value="Unassembled WGS sequence"/>
</dbReference>
<evidence type="ECO:0000313" key="4">
    <source>
        <dbReference type="EMBL" id="EEK16490.1"/>
    </source>
</evidence>
<accession>C2MCV9</accession>
<evidence type="ECO:0000313" key="5">
    <source>
        <dbReference type="Proteomes" id="UP000003303"/>
    </source>
</evidence>
<evidence type="ECO:0000256" key="1">
    <source>
        <dbReference type="ARBA" id="ARBA00023125"/>
    </source>
</evidence>
<dbReference type="eggNOG" id="COG0776">
    <property type="taxonomic scope" value="Bacteria"/>
</dbReference>
<dbReference type="SUPFAM" id="SSF47729">
    <property type="entry name" value="IHF-like DNA-binding proteins"/>
    <property type="match status" value="1"/>
</dbReference>
<dbReference type="Pfam" id="PF18291">
    <property type="entry name" value="HU-HIG"/>
    <property type="match status" value="1"/>
</dbReference>
<sequence>MAIKYAIQQINRKGLTLGTTTASYYAQAKYDGVTSQEDIAQMVSQISAISVGDVLSVMNTVSMLLSIELANGRIVDLGDLGRFRATLRSKSCDKPENFKREMIHGNRVIFVPGHQVRIKMKNASYLKSLPTGLPAEPGDKPSKTPNSGTTAGSGSQKPAPGNETPAPGNETGGGSGSKDNQTGM</sequence>
<dbReference type="RefSeq" id="WP_007365669.1">
    <property type="nucleotide sequence ID" value="NZ_ACLR01000179.1"/>
</dbReference>
<feature type="region of interest" description="Disordered" evidence="2">
    <location>
        <begin position="129"/>
        <end position="184"/>
    </location>
</feature>
<keyword evidence="1 4" id="KW-0238">DNA-binding</keyword>
<protein>
    <submittedName>
        <fullName evidence="4">Putative DNA-binding protein</fullName>
    </submittedName>
</protein>
<dbReference type="GO" id="GO:0003677">
    <property type="term" value="F:DNA binding"/>
    <property type="evidence" value="ECO:0007669"/>
    <property type="project" value="UniProtKB-KW"/>
</dbReference>
<keyword evidence="5" id="KW-1185">Reference proteome</keyword>
<dbReference type="NCBIfam" id="TIGR01201">
    <property type="entry name" value="HU_rel"/>
    <property type="match status" value="1"/>
</dbReference>
<evidence type="ECO:0000259" key="3">
    <source>
        <dbReference type="Pfam" id="PF18291"/>
    </source>
</evidence>
<feature type="domain" description="HU" evidence="3">
    <location>
        <begin position="1"/>
        <end position="124"/>
    </location>
</feature>
<dbReference type="OrthoDB" id="1012054at2"/>
<comment type="caution">
    <text evidence="4">The sequence shown here is derived from an EMBL/GenBank/DDBJ whole genome shotgun (WGS) entry which is preliminary data.</text>
</comment>
<proteinExistence type="predicted"/>
<dbReference type="InterPro" id="IPR041607">
    <property type="entry name" value="HU-HIG"/>
</dbReference>
<evidence type="ECO:0000256" key="2">
    <source>
        <dbReference type="SAM" id="MobiDB-lite"/>
    </source>
</evidence>
<dbReference type="InterPro" id="IPR010992">
    <property type="entry name" value="IHF-like_DNA-bd_dom_sf"/>
</dbReference>
<reference evidence="4 5" key="1">
    <citation type="submission" date="2009-04" db="EMBL/GenBank/DDBJ databases">
        <authorList>
            <person name="Sebastian Y."/>
            <person name="Madupu R."/>
            <person name="Durkin A.S."/>
            <person name="Torralba M."/>
            <person name="Methe B."/>
            <person name="Sutton G.G."/>
            <person name="Strausberg R.L."/>
            <person name="Nelson K.E."/>
        </authorList>
    </citation>
    <scope>NUCLEOTIDE SEQUENCE [LARGE SCALE GENOMIC DNA]</scope>
    <source>
        <strain evidence="4 5">60-3</strain>
    </source>
</reference>
<gene>
    <name evidence="4" type="ORF">PORUE0001_1791</name>
</gene>
<dbReference type="AlphaFoldDB" id="C2MCV9"/>
<name>C2MCV9_9PORP</name>
<feature type="compositionally biased region" description="Polar residues" evidence="2">
    <location>
        <begin position="143"/>
        <end position="156"/>
    </location>
</feature>
<dbReference type="EMBL" id="ACLR01000179">
    <property type="protein sequence ID" value="EEK16490.1"/>
    <property type="molecule type" value="Genomic_DNA"/>
</dbReference>
<organism evidence="4 5">
    <name type="scientific">Porphyromonas uenonis 60-3</name>
    <dbReference type="NCBI Taxonomy" id="596327"/>
    <lineage>
        <taxon>Bacteria</taxon>
        <taxon>Pseudomonadati</taxon>
        <taxon>Bacteroidota</taxon>
        <taxon>Bacteroidia</taxon>
        <taxon>Bacteroidales</taxon>
        <taxon>Porphyromonadaceae</taxon>
        <taxon>Porphyromonas</taxon>
    </lineage>
</organism>
<dbReference type="InterPro" id="IPR005902">
    <property type="entry name" value="HU_DNA-bd_put"/>
</dbReference>